<gene>
    <name evidence="1" type="ORF">MM415A00623_0003</name>
    <name evidence="2" type="ORF">MM415B03941_0008</name>
</gene>
<dbReference type="EMBL" id="MT143210">
    <property type="protein sequence ID" value="QJA94183.1"/>
    <property type="molecule type" value="Genomic_DNA"/>
</dbReference>
<protein>
    <submittedName>
        <fullName evidence="2">Putative cell adhesion</fullName>
    </submittedName>
</protein>
<dbReference type="EMBL" id="MT142440">
    <property type="protein sequence ID" value="QJA80883.1"/>
    <property type="molecule type" value="Genomic_DNA"/>
</dbReference>
<evidence type="ECO:0000313" key="2">
    <source>
        <dbReference type="EMBL" id="QJA94183.1"/>
    </source>
</evidence>
<dbReference type="SUPFAM" id="SSF49464">
    <property type="entry name" value="Carboxypeptidase regulatory domain-like"/>
    <property type="match status" value="1"/>
</dbReference>
<name>A0A6M3LI78_9ZZZZ</name>
<accession>A0A6M3LI78</accession>
<sequence length="323" mass="34133">MKDGKKGTILIAGLIALGAWALSRQPSKADEATIPGETKPLSPGGVFQVSNLIAPREEFIGIPSNIICTVTNIGSGYGGYIAELKVDGIITDSQQVDLYPGKDRDISFGISGLTLGTHTISIGGLSATVEIVGRPTAGGTPEQTAEEIVAAEAELEKIKEEAEAAWGDEIVAQAVVTGKIVSMGSGKVTTATVTVDGHSSKTDGSSGLGSGFYRAGPLPAGTYDITASALGYITQTMKRALSVNENVVNFDLYPSDYYTLVAEFQAAHLRLYGEEFIASPSTIYQKAKAWASAPATSETRLFRVGQWWVDEYGNRVKPIEFTD</sequence>
<dbReference type="InterPro" id="IPR008969">
    <property type="entry name" value="CarboxyPept-like_regulatory"/>
</dbReference>
<dbReference type="Gene3D" id="2.60.40.1120">
    <property type="entry name" value="Carboxypeptidase-like, regulatory domain"/>
    <property type="match status" value="1"/>
</dbReference>
<organism evidence="2">
    <name type="scientific">viral metagenome</name>
    <dbReference type="NCBI Taxonomy" id="1070528"/>
    <lineage>
        <taxon>unclassified sequences</taxon>
        <taxon>metagenomes</taxon>
        <taxon>organismal metagenomes</taxon>
    </lineage>
</organism>
<proteinExistence type="predicted"/>
<reference evidence="2" key="1">
    <citation type="submission" date="2020-03" db="EMBL/GenBank/DDBJ databases">
        <title>The deep terrestrial virosphere.</title>
        <authorList>
            <person name="Holmfeldt K."/>
            <person name="Nilsson E."/>
            <person name="Simone D."/>
            <person name="Lopez-Fernandez M."/>
            <person name="Wu X."/>
            <person name="de Brujin I."/>
            <person name="Lundin D."/>
            <person name="Andersson A."/>
            <person name="Bertilsson S."/>
            <person name="Dopson M."/>
        </authorList>
    </citation>
    <scope>NUCLEOTIDE SEQUENCE</scope>
    <source>
        <strain evidence="1">MM415A00623</strain>
        <strain evidence="2">MM415B03941</strain>
    </source>
</reference>
<dbReference type="AlphaFoldDB" id="A0A6M3LI78"/>
<evidence type="ECO:0000313" key="1">
    <source>
        <dbReference type="EMBL" id="QJA80883.1"/>
    </source>
</evidence>